<evidence type="ECO:0000313" key="6">
    <source>
        <dbReference type="EMBL" id="NYE81353.1"/>
    </source>
</evidence>
<dbReference type="PANTHER" id="PTHR45138:SF9">
    <property type="entry name" value="DIGUANYLATE CYCLASE DGCM-RELATED"/>
    <property type="match status" value="1"/>
</dbReference>
<evidence type="ECO:0000259" key="5">
    <source>
        <dbReference type="PROSITE" id="PS50887"/>
    </source>
</evidence>
<proteinExistence type="predicted"/>
<dbReference type="FunFam" id="3.30.70.270:FF:000001">
    <property type="entry name" value="Diguanylate cyclase domain protein"/>
    <property type="match status" value="1"/>
</dbReference>
<dbReference type="EMBL" id="JACBYR010000001">
    <property type="protein sequence ID" value="NYE81353.1"/>
    <property type="molecule type" value="Genomic_DNA"/>
</dbReference>
<dbReference type="InterPro" id="IPR000160">
    <property type="entry name" value="GGDEF_dom"/>
</dbReference>
<keyword evidence="4" id="KW-1133">Transmembrane helix</keyword>
<dbReference type="PROSITE" id="PS50887">
    <property type="entry name" value="GGDEF"/>
    <property type="match status" value="1"/>
</dbReference>
<dbReference type="Gene3D" id="2.60.40.2380">
    <property type="match status" value="1"/>
</dbReference>
<keyword evidence="7" id="KW-1185">Reference proteome</keyword>
<dbReference type="Pfam" id="PF00990">
    <property type="entry name" value="GGDEF"/>
    <property type="match status" value="1"/>
</dbReference>
<reference evidence="6 7" key="1">
    <citation type="submission" date="2020-07" db="EMBL/GenBank/DDBJ databases">
        <title>Genomic Encyclopedia of Type Strains, Phase IV (KMG-V): Genome sequencing to study the core and pangenomes of soil and plant-associated prokaryotes.</title>
        <authorList>
            <person name="Whitman W."/>
        </authorList>
    </citation>
    <scope>NUCLEOTIDE SEQUENCE [LARGE SCALE GENOMIC DNA]</scope>
    <source>
        <strain evidence="6 7">SAS40</strain>
    </source>
</reference>
<feature type="transmembrane region" description="Helical" evidence="4">
    <location>
        <begin position="333"/>
        <end position="352"/>
    </location>
</feature>
<evidence type="ECO:0000256" key="4">
    <source>
        <dbReference type="SAM" id="Phobius"/>
    </source>
</evidence>
<evidence type="ECO:0000256" key="3">
    <source>
        <dbReference type="SAM" id="Coils"/>
    </source>
</evidence>
<dbReference type="SUPFAM" id="SSF55073">
    <property type="entry name" value="Nucleotide cyclase"/>
    <property type="match status" value="1"/>
</dbReference>
<keyword evidence="3" id="KW-0175">Coiled coil</keyword>
<dbReference type="NCBIfam" id="TIGR00254">
    <property type="entry name" value="GGDEF"/>
    <property type="match status" value="1"/>
</dbReference>
<protein>
    <recommendedName>
        <fullName evidence="1">diguanylate cyclase</fullName>
        <ecNumber evidence="1">2.7.7.65</ecNumber>
    </recommendedName>
</protein>
<evidence type="ECO:0000256" key="2">
    <source>
        <dbReference type="ARBA" id="ARBA00034247"/>
    </source>
</evidence>
<feature type="transmembrane region" description="Helical" evidence="4">
    <location>
        <begin position="243"/>
        <end position="269"/>
    </location>
</feature>
<dbReference type="Proteomes" id="UP000542125">
    <property type="component" value="Unassembled WGS sequence"/>
</dbReference>
<dbReference type="InterPro" id="IPR043128">
    <property type="entry name" value="Rev_trsase/Diguanyl_cyclase"/>
</dbReference>
<organism evidence="6 7">
    <name type="scientific">Pigmentiphaga litoralis</name>
    <dbReference type="NCBI Taxonomy" id="516702"/>
    <lineage>
        <taxon>Bacteria</taxon>
        <taxon>Pseudomonadati</taxon>
        <taxon>Pseudomonadota</taxon>
        <taxon>Betaproteobacteria</taxon>
        <taxon>Burkholderiales</taxon>
        <taxon>Alcaligenaceae</taxon>
        <taxon>Pigmentiphaga</taxon>
    </lineage>
</organism>
<dbReference type="AlphaFoldDB" id="A0A7Y9IRR7"/>
<evidence type="ECO:0000313" key="7">
    <source>
        <dbReference type="Proteomes" id="UP000542125"/>
    </source>
</evidence>
<gene>
    <name evidence="6" type="ORF">FHW18_000624</name>
</gene>
<accession>A0A7Y9IRR7</accession>
<dbReference type="InterPro" id="IPR011622">
    <property type="entry name" value="7TMR_DISM_rcpt_extracell_dom2"/>
</dbReference>
<dbReference type="PANTHER" id="PTHR45138">
    <property type="entry name" value="REGULATORY COMPONENTS OF SENSORY TRANSDUCTION SYSTEM"/>
    <property type="match status" value="1"/>
</dbReference>
<dbReference type="Pfam" id="PF07696">
    <property type="entry name" value="7TMR-DISMED2"/>
    <property type="match status" value="1"/>
</dbReference>
<dbReference type="Pfam" id="PF07695">
    <property type="entry name" value="7TMR-DISM_7TM"/>
    <property type="match status" value="1"/>
</dbReference>
<dbReference type="GO" id="GO:0052621">
    <property type="term" value="F:diguanylate cyclase activity"/>
    <property type="evidence" value="ECO:0007669"/>
    <property type="project" value="UniProtKB-EC"/>
</dbReference>
<sequence length="607" mass="66770">MAIAPATAVAATAPAAAVAPLPFDGGGDAMRVGPHAQVFEDTRGDLTFAQLRSTTTGWRAAPLDTFNFGVSTSVFWVRASVHNITAGPLRMVVDLGTPNMDYVDAYVVAADGQVRQQVHTGDRLPFSTRGIHDRTLAFAHTLNGNETVDVYLRVATHDGLFELMPLRVFGTKGFVEHTHDENLLISLFHGGLIVLVLYNLFLFVSTREKNFGLYVVYLVVFLINSFAFRGFDMEHLWPDSPRLHNIVVGVSASLIFASGGAFTMAYLHLRRKTTPWVWQVAAALIAANMCGALLGLFDFYTLAAGFAAIFGLALVLFLYVTAAVLAVRDVREARFVVMAFTALICSAVLYYLQLLDVLPATRVSFWAMLAGSWIELMVLGFGLADAMNTLKTQKLQAERAARENQEAMALRLEKRVVERTLELAEANRQLSTLSITDELTGAYNRRHFDQQCAQRLAHRGRGEPIALCIFDIDLFKQYNDRYGHVAGDAVLRRFSHAVLSVLHPEGHPLFRLGGEEFATLFTTPTEAEADALAHRLRETVNALALPHADSPRGIVTASFGVAWWGGEALDDLTPEVLYAAADRLLYEAKRGGRDRVVVHTQPPVPRA</sequence>
<feature type="domain" description="GGDEF" evidence="5">
    <location>
        <begin position="463"/>
        <end position="601"/>
    </location>
</feature>
<name>A0A7Y9IRR7_9BURK</name>
<dbReference type="Gene3D" id="3.30.70.270">
    <property type="match status" value="1"/>
</dbReference>
<evidence type="ECO:0000256" key="1">
    <source>
        <dbReference type="ARBA" id="ARBA00012528"/>
    </source>
</evidence>
<feature type="transmembrane region" description="Helical" evidence="4">
    <location>
        <begin position="211"/>
        <end position="231"/>
    </location>
</feature>
<comment type="caution">
    <text evidence="6">The sequence shown here is derived from an EMBL/GenBank/DDBJ whole genome shotgun (WGS) entry which is preliminary data.</text>
</comment>
<dbReference type="CDD" id="cd01949">
    <property type="entry name" value="GGDEF"/>
    <property type="match status" value="1"/>
</dbReference>
<feature type="transmembrane region" description="Helical" evidence="4">
    <location>
        <begin position="276"/>
        <end position="297"/>
    </location>
</feature>
<feature type="transmembrane region" description="Helical" evidence="4">
    <location>
        <begin position="364"/>
        <end position="384"/>
    </location>
</feature>
<feature type="transmembrane region" description="Helical" evidence="4">
    <location>
        <begin position="303"/>
        <end position="326"/>
    </location>
</feature>
<keyword evidence="4" id="KW-0472">Membrane</keyword>
<dbReference type="RefSeq" id="WP_179583312.1">
    <property type="nucleotide sequence ID" value="NZ_JACBYR010000001.1"/>
</dbReference>
<dbReference type="InterPro" id="IPR029787">
    <property type="entry name" value="Nucleotide_cyclase"/>
</dbReference>
<keyword evidence="4" id="KW-0812">Transmembrane</keyword>
<feature type="coiled-coil region" evidence="3">
    <location>
        <begin position="383"/>
        <end position="429"/>
    </location>
</feature>
<dbReference type="InterPro" id="IPR050469">
    <property type="entry name" value="Diguanylate_Cyclase"/>
</dbReference>
<dbReference type="EC" id="2.7.7.65" evidence="1"/>
<comment type="catalytic activity">
    <reaction evidence="2">
        <text>2 GTP = 3',3'-c-di-GMP + 2 diphosphate</text>
        <dbReference type="Rhea" id="RHEA:24898"/>
        <dbReference type="ChEBI" id="CHEBI:33019"/>
        <dbReference type="ChEBI" id="CHEBI:37565"/>
        <dbReference type="ChEBI" id="CHEBI:58805"/>
        <dbReference type="EC" id="2.7.7.65"/>
    </reaction>
</comment>
<dbReference type="SMART" id="SM00267">
    <property type="entry name" value="GGDEF"/>
    <property type="match status" value="1"/>
</dbReference>
<dbReference type="InterPro" id="IPR011623">
    <property type="entry name" value="7TMR_DISM_rcpt_extracell_dom1"/>
</dbReference>
<feature type="transmembrane region" description="Helical" evidence="4">
    <location>
        <begin position="183"/>
        <end position="204"/>
    </location>
</feature>